<dbReference type="InterPro" id="IPR000547">
    <property type="entry name" value="Clathrin_H-chain/VPS_repeat"/>
</dbReference>
<dbReference type="GO" id="GO:0048284">
    <property type="term" value="P:organelle fusion"/>
    <property type="evidence" value="ECO:0007669"/>
    <property type="project" value="TreeGrafter"/>
</dbReference>
<evidence type="ECO:0000259" key="10">
    <source>
        <dbReference type="Pfam" id="PF26148"/>
    </source>
</evidence>
<feature type="coiled-coil region" evidence="8">
    <location>
        <begin position="554"/>
        <end position="581"/>
    </location>
</feature>
<proteinExistence type="inferred from homology"/>
<dbReference type="PROSITE" id="PS50236">
    <property type="entry name" value="CHCR"/>
    <property type="match status" value="1"/>
</dbReference>
<dbReference type="InterPro" id="IPR058919">
    <property type="entry name" value="Pep3/Vps18_RING_C"/>
</dbReference>
<evidence type="ECO:0000256" key="2">
    <source>
        <dbReference type="ARBA" id="ARBA00022723"/>
    </source>
</evidence>
<dbReference type="InterPro" id="IPR007810">
    <property type="entry name" value="Pep3/Vps18_beta-prop"/>
</dbReference>
<dbReference type="GO" id="GO:0007033">
    <property type="term" value="P:vacuole organization"/>
    <property type="evidence" value="ECO:0007669"/>
    <property type="project" value="TreeGrafter"/>
</dbReference>
<evidence type="ECO:0000256" key="8">
    <source>
        <dbReference type="SAM" id="Coils"/>
    </source>
</evidence>
<dbReference type="PANTHER" id="PTHR23323">
    <property type="entry name" value="VACUOLAR PROTEIN SORTING-ASSOCIATED PROTEIN"/>
    <property type="match status" value="1"/>
</dbReference>
<evidence type="ECO:0000256" key="1">
    <source>
        <dbReference type="ARBA" id="ARBA00010454"/>
    </source>
</evidence>
<dbReference type="GO" id="GO:0006886">
    <property type="term" value="P:intracellular protein transport"/>
    <property type="evidence" value="ECO:0007669"/>
    <property type="project" value="UniProtKB-UniRule"/>
</dbReference>
<dbReference type="EMBL" id="KV419400">
    <property type="protein sequence ID" value="KZS95950.1"/>
    <property type="molecule type" value="Genomic_DNA"/>
</dbReference>
<dbReference type="GO" id="GO:0030674">
    <property type="term" value="F:protein-macromolecule adaptor activity"/>
    <property type="evidence" value="ECO:0007669"/>
    <property type="project" value="TreeGrafter"/>
</dbReference>
<evidence type="ECO:0000313" key="11">
    <source>
        <dbReference type="EMBL" id="KZS95950.1"/>
    </source>
</evidence>
<dbReference type="STRING" id="1314777.A0A164XG77"/>
<dbReference type="GO" id="GO:0005768">
    <property type="term" value="C:endosome"/>
    <property type="evidence" value="ECO:0007669"/>
    <property type="project" value="TreeGrafter"/>
</dbReference>
<comment type="similarity">
    <text evidence="1">Belongs to the VPS18 family.</text>
</comment>
<evidence type="ECO:0000256" key="7">
    <source>
        <dbReference type="PROSITE-ProRule" id="PRU01006"/>
    </source>
</evidence>
<evidence type="ECO:0000256" key="4">
    <source>
        <dbReference type="ARBA" id="ARBA00022833"/>
    </source>
</evidence>
<keyword evidence="5" id="KW-0472">Membrane</keyword>
<keyword evidence="4" id="KW-0862">Zinc</keyword>
<sequence length="1086" mass="123205">MFDDYVEHSEPAHNRERTNAQLAQLGFQGFEPPPFGNAVDTRPDANAELLTPLERGFSAGATSSAPALFDLGRVQYDMPAPLISLVVSSDIVAMGLASNMILMLELKEAEQITRIQIPKKPQETTIYKLFLDPSGRHLLVSTLQGEVWYIFKGWKKAKRLKGFNMIIESVAWNRQGLMSSLSSTSTKEFLIGARDGIIYEACVDAEDDFFRGQERFLQDVYTIPERPPITGIKFEYFPPSDAKKCLIIATTPSRIYQFTGTPNRRSDEVGRVFHAIFSKYRESVPKILELPGDIKYSELQFWLSRPNQAQSLPKSMAWLTAPGIYHGTLNFTSGVDDFIDGAQLMPFPTLSPTDDTPPQSPTTTPVPLSIAVTEFHFILLYYDRVVAVSRLDERVTHEELLPLKLGEEVRGLTTDLVGKTYWVYTDRSLFEFRVLNEDRDVWSAYLEKGMHSQALHYAKSLRQRDLVLASQANAFFLEGRYIQSAQSYAQSSTPFEEVVLRFLDAKERDALRYYLVARLERTKKTDLIQRMMLATWLVEFYLSKCNELDDLVASESLTQDVDNLRAERSLLEDELKQFFETYKANLDRTTVYELIQGHGRTDVFLDFATIVGDHERVVEHWVLEEKWLQAIDVLNRQNNLELYYRFAPVLIINSPKETVECWMKQPALDPIRLIPALLRLQRAPRNPLSPNYAIRFLTHVIFETGNISPTIHNLLATLYASSQSTDDGPFLRFLSTAPSDPFTGKPYYDLDYTLRLCKKYGRLQPCVHIYSKMGLWENSVDLALEKGDVELAKLNADKPEDDQPLRKKLWLKIAKYVVQDKQDIKTAIQFLENTDLIKIEDILPFFPDFVVIDDFKEEICNALEGYSNHIETLKAEMDEATRSAEAIKEDIANLKNRFVTLDINERCTKCSYPLFSRQFYVFPCQHAFHADCLIGIVKEYLPAPTLRRMLALQTELMRATAKPSNERQGSVDGTNGSVRGGRSLLSANFVPNGRTVVNAAGTLGRGMLSAGDKLRDLIVPESLASVVGGWGGDKKTDHTKDSKRVVKLREELDDLLASSCPLCESAVLGLDKPFLAQGETDSSWQI</sequence>
<organism evidence="11 12">
    <name type="scientific">Sistotremastrum niveocremeum HHB9708</name>
    <dbReference type="NCBI Taxonomy" id="1314777"/>
    <lineage>
        <taxon>Eukaryota</taxon>
        <taxon>Fungi</taxon>
        <taxon>Dikarya</taxon>
        <taxon>Basidiomycota</taxon>
        <taxon>Agaricomycotina</taxon>
        <taxon>Agaricomycetes</taxon>
        <taxon>Sistotremastrales</taxon>
        <taxon>Sistotremastraceae</taxon>
        <taxon>Sertulicium</taxon>
        <taxon>Sertulicium niveocremeum</taxon>
    </lineage>
</organism>
<dbReference type="OrthoDB" id="1845386at2759"/>
<keyword evidence="2" id="KW-0479">Metal-binding</keyword>
<dbReference type="Proteomes" id="UP000076722">
    <property type="component" value="Unassembled WGS sequence"/>
</dbReference>
<dbReference type="GO" id="GO:0007032">
    <property type="term" value="P:endosome organization"/>
    <property type="evidence" value="ECO:0007669"/>
    <property type="project" value="TreeGrafter"/>
</dbReference>
<gene>
    <name evidence="11" type="ORF">SISNIDRAFT_451599</name>
</gene>
<dbReference type="GO" id="GO:0030897">
    <property type="term" value="C:HOPS complex"/>
    <property type="evidence" value="ECO:0007669"/>
    <property type="project" value="TreeGrafter"/>
</dbReference>
<dbReference type="CDD" id="cd16462">
    <property type="entry name" value="RING-H2_Pep3p-like"/>
    <property type="match status" value="1"/>
</dbReference>
<comment type="subcellular location">
    <subcellularLocation>
        <location evidence="6">Endomembrane system</location>
        <topology evidence="6">Peripheral membrane protein</topology>
        <orientation evidence="6">Cytoplasmic side</orientation>
    </subcellularLocation>
</comment>
<reference evidence="11 12" key="1">
    <citation type="journal article" date="2016" name="Mol. Biol. Evol.">
        <title>Comparative Genomics of Early-Diverging Mushroom-Forming Fungi Provides Insights into the Origins of Lignocellulose Decay Capabilities.</title>
        <authorList>
            <person name="Nagy L.G."/>
            <person name="Riley R."/>
            <person name="Tritt A."/>
            <person name="Adam C."/>
            <person name="Daum C."/>
            <person name="Floudas D."/>
            <person name="Sun H."/>
            <person name="Yadav J.S."/>
            <person name="Pangilinan J."/>
            <person name="Larsson K.H."/>
            <person name="Matsuura K."/>
            <person name="Barry K."/>
            <person name="Labutti K."/>
            <person name="Kuo R."/>
            <person name="Ohm R.A."/>
            <person name="Bhattacharya S.S."/>
            <person name="Shirouzu T."/>
            <person name="Yoshinaga Y."/>
            <person name="Martin F.M."/>
            <person name="Grigoriev I.V."/>
            <person name="Hibbett D.S."/>
        </authorList>
    </citation>
    <scope>NUCLEOTIDE SEQUENCE [LARGE SCALE GENOMIC DNA]</scope>
    <source>
        <strain evidence="11 12">HHB9708</strain>
    </source>
</reference>
<dbReference type="GO" id="GO:0008270">
    <property type="term" value="F:zinc ion binding"/>
    <property type="evidence" value="ECO:0007669"/>
    <property type="project" value="UniProtKB-KW"/>
</dbReference>
<dbReference type="GO" id="GO:0006904">
    <property type="term" value="P:vesicle docking involved in exocytosis"/>
    <property type="evidence" value="ECO:0007669"/>
    <property type="project" value="TreeGrafter"/>
</dbReference>
<feature type="domain" description="Pep3/Vps18 beta-propeller" evidence="9">
    <location>
        <begin position="68"/>
        <end position="433"/>
    </location>
</feature>
<feature type="coiled-coil region" evidence="8">
    <location>
        <begin position="856"/>
        <end position="904"/>
    </location>
</feature>
<dbReference type="Pfam" id="PF26148">
    <property type="entry name" value="VPS18_RING_C"/>
    <property type="match status" value="1"/>
</dbReference>
<evidence type="ECO:0000313" key="12">
    <source>
        <dbReference type="Proteomes" id="UP000076722"/>
    </source>
</evidence>
<dbReference type="PANTHER" id="PTHR23323:SF26">
    <property type="entry name" value="VACUOLAR PROTEIN SORTING-ASSOCIATED PROTEIN 18 HOMOLOG"/>
    <property type="match status" value="1"/>
</dbReference>
<keyword evidence="8" id="KW-0175">Coiled coil</keyword>
<accession>A0A164XG77</accession>
<protein>
    <submittedName>
        <fullName evidence="11">Uncharacterized protein</fullName>
    </submittedName>
</protein>
<name>A0A164XG77_9AGAM</name>
<evidence type="ECO:0000259" key="9">
    <source>
        <dbReference type="Pfam" id="PF05131"/>
    </source>
</evidence>
<keyword evidence="3" id="KW-0863">Zinc-finger</keyword>
<evidence type="ECO:0000256" key="3">
    <source>
        <dbReference type="ARBA" id="ARBA00022771"/>
    </source>
</evidence>
<feature type="repeat" description="CHCR" evidence="7">
    <location>
        <begin position="661"/>
        <end position="826"/>
    </location>
</feature>
<dbReference type="Pfam" id="PF05131">
    <property type="entry name" value="Pep3_Vps18"/>
    <property type="match status" value="1"/>
</dbReference>
<keyword evidence="12" id="KW-1185">Reference proteome</keyword>
<dbReference type="AlphaFoldDB" id="A0A164XG77"/>
<evidence type="ECO:0000256" key="6">
    <source>
        <dbReference type="ARBA" id="ARBA00029433"/>
    </source>
</evidence>
<feature type="domain" description="Pep3/Vps18 RING C-terminal" evidence="10">
    <location>
        <begin position="904"/>
        <end position="963"/>
    </location>
</feature>
<evidence type="ECO:0000256" key="5">
    <source>
        <dbReference type="ARBA" id="ARBA00023136"/>
    </source>
</evidence>